<gene>
    <name evidence="1" type="ORF">METZ01_LOCUS376344</name>
</gene>
<organism evidence="1">
    <name type="scientific">marine metagenome</name>
    <dbReference type="NCBI Taxonomy" id="408172"/>
    <lineage>
        <taxon>unclassified sequences</taxon>
        <taxon>metagenomes</taxon>
        <taxon>ecological metagenomes</taxon>
    </lineage>
</organism>
<evidence type="ECO:0008006" key="2">
    <source>
        <dbReference type="Google" id="ProtNLM"/>
    </source>
</evidence>
<dbReference type="AlphaFoldDB" id="A0A382TN59"/>
<name>A0A382TN59_9ZZZZ</name>
<dbReference type="EMBL" id="UINC01137884">
    <property type="protein sequence ID" value="SVD23490.1"/>
    <property type="molecule type" value="Genomic_DNA"/>
</dbReference>
<protein>
    <recommendedName>
        <fullName evidence="2">Class I SAM-dependent methyltransferase</fullName>
    </recommendedName>
</protein>
<dbReference type="Pfam" id="PF13578">
    <property type="entry name" value="Methyltransf_24"/>
    <property type="match status" value="1"/>
</dbReference>
<dbReference type="SUPFAM" id="SSF53335">
    <property type="entry name" value="S-adenosyl-L-methionine-dependent methyltransferases"/>
    <property type="match status" value="1"/>
</dbReference>
<evidence type="ECO:0000313" key="1">
    <source>
        <dbReference type="EMBL" id="SVD23490.1"/>
    </source>
</evidence>
<reference evidence="1" key="1">
    <citation type="submission" date="2018-05" db="EMBL/GenBank/DDBJ databases">
        <authorList>
            <person name="Lanie J.A."/>
            <person name="Ng W.-L."/>
            <person name="Kazmierczak K.M."/>
            <person name="Andrzejewski T.M."/>
            <person name="Davidsen T.M."/>
            <person name="Wayne K.J."/>
            <person name="Tettelin H."/>
            <person name="Glass J.I."/>
            <person name="Rusch D."/>
            <person name="Podicherti R."/>
            <person name="Tsui H.-C.T."/>
            <person name="Winkler M.E."/>
        </authorList>
    </citation>
    <scope>NUCLEOTIDE SEQUENCE</scope>
</reference>
<accession>A0A382TN59</accession>
<dbReference type="Gene3D" id="3.40.50.150">
    <property type="entry name" value="Vaccinia Virus protein VP39"/>
    <property type="match status" value="1"/>
</dbReference>
<feature type="non-terminal residue" evidence="1">
    <location>
        <position position="1"/>
    </location>
</feature>
<dbReference type="InterPro" id="IPR029063">
    <property type="entry name" value="SAM-dependent_MTases_sf"/>
</dbReference>
<sequence length="186" mass="20767">VELIKEIVNQNSVCAELGVLLGEFSESISNLTPQKLYLVDTWDAGEIISADQNGNNFRQYKDGIQIFEHVKQKFGGLSNVEIIRSSSIDFLSRCPLDHLDFVYIDTYQDFSLTLSELTLSRLAVKPGGYICGHDFDFNSPLCDNFQENKKLESGVSDAVNSFCESNDLTIDFLGLDGCISYAIKNK</sequence>
<proteinExistence type="predicted"/>